<evidence type="ECO:0000259" key="5">
    <source>
        <dbReference type="PROSITE" id="PS50931"/>
    </source>
</evidence>
<evidence type="ECO:0000256" key="1">
    <source>
        <dbReference type="ARBA" id="ARBA00009437"/>
    </source>
</evidence>
<gene>
    <name evidence="6" type="ORF">QO033_10080</name>
</gene>
<protein>
    <submittedName>
        <fullName evidence="6">LysR substrate-binding domain-containing protein</fullName>
    </submittedName>
</protein>
<dbReference type="Proteomes" id="UP001243757">
    <property type="component" value="Unassembled WGS sequence"/>
</dbReference>
<dbReference type="InterPro" id="IPR036388">
    <property type="entry name" value="WH-like_DNA-bd_sf"/>
</dbReference>
<dbReference type="PROSITE" id="PS50931">
    <property type="entry name" value="HTH_LYSR"/>
    <property type="match status" value="1"/>
</dbReference>
<keyword evidence="7" id="KW-1185">Reference proteome</keyword>
<dbReference type="InterPro" id="IPR005119">
    <property type="entry name" value="LysR_subst-bd"/>
</dbReference>
<sequence>MTFEQLRIFVAVAEREHVTRAAAALHLTQSAVSAAIAALEERHAVCLFDRVGRRIVLTDAGRLFLGEAQAVLARVDQAERVLGDLAGLRRGTLRLGASQTVANYWLPPLMQRFHAAHPGFALELITGNTTEIVRMVEAATVDLGFVEGAAEAPRLAVETLPGDELALVVAPAGPWAATPGTVASGEAETRAAALAAMPWVLREPGSGTRAVCETALAGYGLGFGDIEVALELPSNEAVRAAVVAGAGATILSTLVVGPSIRAGELIRLPFDLPPRPFHVLRHRDRHVSRAEARFLDLAQAGGAL</sequence>
<dbReference type="Gene3D" id="1.10.10.10">
    <property type="entry name" value="Winged helix-like DNA-binding domain superfamily/Winged helix DNA-binding domain"/>
    <property type="match status" value="1"/>
</dbReference>
<dbReference type="SUPFAM" id="SSF46785">
    <property type="entry name" value="Winged helix' DNA-binding domain"/>
    <property type="match status" value="1"/>
</dbReference>
<feature type="domain" description="HTH lysR-type" evidence="5">
    <location>
        <begin position="1"/>
        <end position="58"/>
    </location>
</feature>
<evidence type="ECO:0000256" key="3">
    <source>
        <dbReference type="ARBA" id="ARBA00023125"/>
    </source>
</evidence>
<accession>A0ABT7F096</accession>
<dbReference type="PRINTS" id="PR00039">
    <property type="entry name" value="HTHLYSR"/>
</dbReference>
<evidence type="ECO:0000313" key="7">
    <source>
        <dbReference type="Proteomes" id="UP001243757"/>
    </source>
</evidence>
<dbReference type="InterPro" id="IPR036390">
    <property type="entry name" value="WH_DNA-bd_sf"/>
</dbReference>
<keyword evidence="4" id="KW-0804">Transcription</keyword>
<proteinExistence type="inferred from homology"/>
<dbReference type="Gene3D" id="3.40.190.290">
    <property type="match status" value="1"/>
</dbReference>
<comment type="similarity">
    <text evidence="1">Belongs to the LysR transcriptional regulatory family.</text>
</comment>
<comment type="caution">
    <text evidence="6">The sequence shown here is derived from an EMBL/GenBank/DDBJ whole genome shotgun (WGS) entry which is preliminary data.</text>
</comment>
<dbReference type="SUPFAM" id="SSF53850">
    <property type="entry name" value="Periplasmic binding protein-like II"/>
    <property type="match status" value="1"/>
</dbReference>
<organism evidence="6 7">
    <name type="scientific">Pseudodonghicola flavimaris</name>
    <dbReference type="NCBI Taxonomy" id="3050036"/>
    <lineage>
        <taxon>Bacteria</taxon>
        <taxon>Pseudomonadati</taxon>
        <taxon>Pseudomonadota</taxon>
        <taxon>Alphaproteobacteria</taxon>
        <taxon>Rhodobacterales</taxon>
        <taxon>Paracoccaceae</taxon>
        <taxon>Pseudodonghicola</taxon>
    </lineage>
</organism>
<dbReference type="InterPro" id="IPR000847">
    <property type="entry name" value="LysR_HTH_N"/>
</dbReference>
<dbReference type="RefSeq" id="WP_284480837.1">
    <property type="nucleotide sequence ID" value="NZ_JASNJD010000006.1"/>
</dbReference>
<name>A0ABT7F096_9RHOB</name>
<dbReference type="EMBL" id="JASNJD010000006">
    <property type="protein sequence ID" value="MDK3018026.1"/>
    <property type="molecule type" value="Genomic_DNA"/>
</dbReference>
<dbReference type="Pfam" id="PF00126">
    <property type="entry name" value="HTH_1"/>
    <property type="match status" value="1"/>
</dbReference>
<evidence type="ECO:0000256" key="2">
    <source>
        <dbReference type="ARBA" id="ARBA00023015"/>
    </source>
</evidence>
<dbReference type="PANTHER" id="PTHR30126:SF39">
    <property type="entry name" value="HTH-TYPE TRANSCRIPTIONAL REGULATOR CYSL"/>
    <property type="match status" value="1"/>
</dbReference>
<keyword evidence="3" id="KW-0238">DNA-binding</keyword>
<reference evidence="6 7" key="1">
    <citation type="submission" date="2023-05" db="EMBL/GenBank/DDBJ databases">
        <title>Pseudodonghicola sp. nov.</title>
        <authorList>
            <person name="Huang J."/>
        </authorList>
    </citation>
    <scope>NUCLEOTIDE SEQUENCE [LARGE SCALE GENOMIC DNA]</scope>
    <source>
        <strain evidence="6 7">IC7</strain>
    </source>
</reference>
<keyword evidence="2" id="KW-0805">Transcription regulation</keyword>
<evidence type="ECO:0000256" key="4">
    <source>
        <dbReference type="ARBA" id="ARBA00023163"/>
    </source>
</evidence>
<dbReference type="Pfam" id="PF03466">
    <property type="entry name" value="LysR_substrate"/>
    <property type="match status" value="1"/>
</dbReference>
<dbReference type="PANTHER" id="PTHR30126">
    <property type="entry name" value="HTH-TYPE TRANSCRIPTIONAL REGULATOR"/>
    <property type="match status" value="1"/>
</dbReference>
<evidence type="ECO:0000313" key="6">
    <source>
        <dbReference type="EMBL" id="MDK3018026.1"/>
    </source>
</evidence>